<name>A0A0L9YA98_CLOBO</name>
<accession>A0A0L9YA98</accession>
<dbReference type="OrthoDB" id="597657at2"/>
<dbReference type="PANTHER" id="PTHR32089:SF112">
    <property type="entry name" value="LYSOZYME-LIKE PROTEIN-RELATED"/>
    <property type="match status" value="1"/>
</dbReference>
<evidence type="ECO:0000313" key="10">
    <source>
        <dbReference type="Proteomes" id="UP000476820"/>
    </source>
</evidence>
<dbReference type="Proteomes" id="UP000476820">
    <property type="component" value="Unassembled WGS sequence"/>
</dbReference>
<proteinExistence type="inferred from homology"/>
<protein>
    <submittedName>
        <fullName evidence="7">Methyl-accepting chemotaxis protein</fullName>
    </submittedName>
</protein>
<dbReference type="Pfam" id="PF00015">
    <property type="entry name" value="MCPsignal"/>
    <property type="match status" value="1"/>
</dbReference>
<evidence type="ECO:0000259" key="5">
    <source>
        <dbReference type="PROSITE" id="PS50111"/>
    </source>
</evidence>
<dbReference type="EMBL" id="SWOV01000020">
    <property type="protein sequence ID" value="NFF88014.1"/>
    <property type="molecule type" value="Genomic_DNA"/>
</dbReference>
<feature type="domain" description="HAMP" evidence="6">
    <location>
        <begin position="308"/>
        <end position="363"/>
    </location>
</feature>
<dbReference type="Pfam" id="PF22673">
    <property type="entry name" value="MCP-like_PDC_1"/>
    <property type="match status" value="1"/>
</dbReference>
<keyword evidence="4" id="KW-0812">Transmembrane</keyword>
<feature type="domain" description="Methyl-accepting transducer" evidence="5">
    <location>
        <begin position="382"/>
        <end position="639"/>
    </location>
</feature>
<dbReference type="InterPro" id="IPR004089">
    <property type="entry name" value="MCPsignal_dom"/>
</dbReference>
<comment type="caution">
    <text evidence="7">The sequence shown here is derived from an EMBL/GenBank/DDBJ whole genome shotgun (WGS) entry which is preliminary data.</text>
</comment>
<dbReference type="Gene3D" id="1.10.287.950">
    <property type="entry name" value="Methyl-accepting chemotaxis protein"/>
    <property type="match status" value="1"/>
</dbReference>
<organism evidence="7 10">
    <name type="scientific">Clostridium botulinum</name>
    <dbReference type="NCBI Taxonomy" id="1491"/>
    <lineage>
        <taxon>Bacteria</taxon>
        <taxon>Bacillati</taxon>
        <taxon>Bacillota</taxon>
        <taxon>Clostridia</taxon>
        <taxon>Eubacteriales</taxon>
        <taxon>Clostridiaceae</taxon>
        <taxon>Clostridium</taxon>
    </lineage>
</organism>
<dbReference type="EMBL" id="SWVK01000014">
    <property type="protein sequence ID" value="NFN35643.1"/>
    <property type="molecule type" value="Genomic_DNA"/>
</dbReference>
<evidence type="ECO:0000256" key="2">
    <source>
        <dbReference type="ARBA" id="ARBA00029447"/>
    </source>
</evidence>
<comment type="similarity">
    <text evidence="2">Belongs to the methyl-accepting chemotaxis (MCP) protein family.</text>
</comment>
<evidence type="ECO:0000256" key="3">
    <source>
        <dbReference type="PROSITE-ProRule" id="PRU00284"/>
    </source>
</evidence>
<dbReference type="Proteomes" id="UP000473681">
    <property type="component" value="Unassembled WGS sequence"/>
</dbReference>
<gene>
    <name evidence="7" type="ORF">FC774_09055</name>
    <name evidence="8" type="ORF">FDB51_11020</name>
</gene>
<sequence length="668" mass="73919">MKSNKSIKANLIKKLSLGFVLVFGIAFLGTFFVVQKTLSEVKLACMKKMINDATTIVQDKITGKVNVVKTIACDGIVSNMNFTLDEKRELLSNYQMNLNIRSIGIAGLDGKLESTDNYKEDISEVEYFKKALNNEIYISSPIVIEGTNEQIVFVATPLKNGQDVVGVMTCTFDSAFLSRDINNLKYLRMTGMSYILDGTGTIIASETTEDVINGKNIMSEGKNNPTLKEIALIHEKMVNGESNVEKYMEDEKKYIAYASIPGTPGWSIALEVKATEVDREESVIISLFIGVTLVGILALVIIIYIIGQSLGKRLKRLKDDIEVLENGVFNKELDERELVKNDEIGEINRSLRKTKESIRGILKGVKSDLIILNEQSDVLENTSMQISSGSENITISMHESAKANTSQTNEIMKINEEMRSFGENIDYMDSNIDKVAEISSNIESRLIESNKTINELNNSLTNFDGSFSKFNNDIVVMNKKIASIKGITSTINEIAEQTNLLALNAAIEAARAGEVGKGFSVVADEIRKLAEQSKESVNQIGNIIVNVLEECNNMIQSSTHINSEVDNQKISINNTINSFNNITDLLNEITPKIQEVSNISNNNNKKKDIILEVIESVTAISEELAASTEEVDATAQEFNVSSKDISTVSEKLAQLIEELNEEVNKFII</sequence>
<keyword evidence="4" id="KW-0472">Membrane</keyword>
<feature type="transmembrane region" description="Helical" evidence="4">
    <location>
        <begin position="283"/>
        <end position="306"/>
    </location>
</feature>
<evidence type="ECO:0000256" key="4">
    <source>
        <dbReference type="SAM" id="Phobius"/>
    </source>
</evidence>
<dbReference type="GO" id="GO:0016020">
    <property type="term" value="C:membrane"/>
    <property type="evidence" value="ECO:0007669"/>
    <property type="project" value="InterPro"/>
</dbReference>
<reference evidence="9 10" key="1">
    <citation type="submission" date="2019-04" db="EMBL/GenBank/DDBJ databases">
        <title>Genome sequencing of Clostridium botulinum Groups I-IV and Clostridium butyricum.</title>
        <authorList>
            <person name="Brunt J."/>
            <person name="Van Vliet A.H.M."/>
            <person name="Stringer S.C."/>
            <person name="Carter A.T."/>
            <person name="Peck M.W."/>
        </authorList>
    </citation>
    <scope>NUCLEOTIDE SEQUENCE [LARGE SCALE GENOMIC DNA]</scope>
    <source>
        <strain evidence="7 10">1605</strain>
        <strain evidence="8 9">CB-K-33E</strain>
    </source>
</reference>
<evidence type="ECO:0000259" key="6">
    <source>
        <dbReference type="PROSITE" id="PS50885"/>
    </source>
</evidence>
<dbReference type="AlphaFoldDB" id="A0A0L9YA98"/>
<dbReference type="InterPro" id="IPR003660">
    <property type="entry name" value="HAMP_dom"/>
</dbReference>
<dbReference type="PROSITE" id="PS50111">
    <property type="entry name" value="CHEMOTAXIS_TRANSDUC_2"/>
    <property type="match status" value="1"/>
</dbReference>
<dbReference type="RefSeq" id="WP_053341981.1">
    <property type="nucleotide sequence ID" value="NZ_LFPA01000105.1"/>
</dbReference>
<keyword evidence="1 3" id="KW-0807">Transducer</keyword>
<dbReference type="PANTHER" id="PTHR32089">
    <property type="entry name" value="METHYL-ACCEPTING CHEMOTAXIS PROTEIN MCPB"/>
    <property type="match status" value="1"/>
</dbReference>
<dbReference type="CDD" id="cd12912">
    <property type="entry name" value="PDC2_MCP_like"/>
    <property type="match status" value="1"/>
</dbReference>
<evidence type="ECO:0000313" key="8">
    <source>
        <dbReference type="EMBL" id="NFN35643.1"/>
    </source>
</evidence>
<dbReference type="CDD" id="cd12914">
    <property type="entry name" value="PDC1_DGC_like"/>
    <property type="match status" value="1"/>
</dbReference>
<evidence type="ECO:0000256" key="1">
    <source>
        <dbReference type="ARBA" id="ARBA00023224"/>
    </source>
</evidence>
<dbReference type="PROSITE" id="PS50885">
    <property type="entry name" value="HAMP"/>
    <property type="match status" value="1"/>
</dbReference>
<dbReference type="SMART" id="SM00283">
    <property type="entry name" value="MA"/>
    <property type="match status" value="1"/>
</dbReference>
<dbReference type="Gene3D" id="3.30.450.20">
    <property type="entry name" value="PAS domain"/>
    <property type="match status" value="1"/>
</dbReference>
<dbReference type="GO" id="GO:0007165">
    <property type="term" value="P:signal transduction"/>
    <property type="evidence" value="ECO:0007669"/>
    <property type="project" value="UniProtKB-KW"/>
</dbReference>
<evidence type="ECO:0000313" key="9">
    <source>
        <dbReference type="Proteomes" id="UP000473681"/>
    </source>
</evidence>
<dbReference type="SUPFAM" id="SSF58104">
    <property type="entry name" value="Methyl-accepting chemotaxis protein (MCP) signaling domain"/>
    <property type="match status" value="1"/>
</dbReference>
<evidence type="ECO:0000313" key="7">
    <source>
        <dbReference type="EMBL" id="NFF88014.1"/>
    </source>
</evidence>
<keyword evidence="4" id="KW-1133">Transmembrane helix</keyword>